<accession>A0A9P6U6X0</accession>
<evidence type="ECO:0000313" key="1">
    <source>
        <dbReference type="EMBL" id="KAG0262238.1"/>
    </source>
</evidence>
<dbReference type="InterPro" id="IPR032675">
    <property type="entry name" value="LRR_dom_sf"/>
</dbReference>
<evidence type="ECO:0008006" key="3">
    <source>
        <dbReference type="Google" id="ProtNLM"/>
    </source>
</evidence>
<organism evidence="1 2">
    <name type="scientific">Actinomortierella ambigua</name>
    <dbReference type="NCBI Taxonomy" id="1343610"/>
    <lineage>
        <taxon>Eukaryota</taxon>
        <taxon>Fungi</taxon>
        <taxon>Fungi incertae sedis</taxon>
        <taxon>Mucoromycota</taxon>
        <taxon>Mortierellomycotina</taxon>
        <taxon>Mortierellomycetes</taxon>
        <taxon>Mortierellales</taxon>
        <taxon>Mortierellaceae</taxon>
        <taxon>Actinomortierella</taxon>
    </lineage>
</organism>
<dbReference type="Proteomes" id="UP000807716">
    <property type="component" value="Unassembled WGS sequence"/>
</dbReference>
<proteinExistence type="predicted"/>
<reference evidence="1" key="1">
    <citation type="journal article" date="2020" name="Fungal Divers.">
        <title>Resolving the Mortierellaceae phylogeny through synthesis of multi-gene phylogenetics and phylogenomics.</title>
        <authorList>
            <person name="Vandepol N."/>
            <person name="Liber J."/>
            <person name="Desiro A."/>
            <person name="Na H."/>
            <person name="Kennedy M."/>
            <person name="Barry K."/>
            <person name="Grigoriev I.V."/>
            <person name="Miller A.N."/>
            <person name="O'Donnell K."/>
            <person name="Stajich J.E."/>
            <person name="Bonito G."/>
        </authorList>
    </citation>
    <scope>NUCLEOTIDE SEQUENCE</scope>
    <source>
        <strain evidence="1">BC1065</strain>
    </source>
</reference>
<dbReference type="OrthoDB" id="2371713at2759"/>
<dbReference type="EMBL" id="JAAAJB010000193">
    <property type="protein sequence ID" value="KAG0262238.1"/>
    <property type="molecule type" value="Genomic_DNA"/>
</dbReference>
<comment type="caution">
    <text evidence="1">The sequence shown here is derived from an EMBL/GenBank/DDBJ whole genome shotgun (WGS) entry which is preliminary data.</text>
</comment>
<keyword evidence="2" id="KW-1185">Reference proteome</keyword>
<name>A0A9P6U6X0_9FUNG</name>
<dbReference type="Gene3D" id="3.80.10.10">
    <property type="entry name" value="Ribonuclease Inhibitor"/>
    <property type="match status" value="1"/>
</dbReference>
<sequence length="551" mass="62299">MAKRSSSSPEASTSRSQVLRQESMMDVPDLRLHAGKFFDISGLRACALVCRAWHRDFQPLVWRKFSAKLSETNSSGQIDSIRHNIHWIRSLKWTEYRHTRCTTSTLFKLLSTECYDSLVSLDLRICAHLGWHQYQDLFQNNKQTLQQVSFAFEHGAGPVPNDRQFVGALRDLSSLRRLTFFFVAPSFINLIHLMKTMPCMDTLEFIFCEMATIRNYADVYIPEFWLSSSSSSTGPPVLSLKRFELQGPWEDDPVLVMLLKLCPKLEHLMLKTSNNCKGPCQLVQDGCFPHLRSLGLHAGGLPPSLLSSALKSLPPHQLTTVHLSSSLATTVQDLVEHHHQSLEKVEIGVTDDQESCIIEFLSRCSQLQHFRFTAENGSGVEVRYAIARPWVCTKLKELAVEFVMGPGYYESAAAAAEALSSASGETAPPLGFLGRTEDVQAMTVLMTRLGQLSQIKELELLPVEMLSEELPPFRKVPLPWSLANGFSHLSCWTRLEQLDFGQYQPFPFGIPELQFMRQHWTALKEISSDDIDSEEIVEWLGEHWPELAVAT</sequence>
<evidence type="ECO:0000313" key="2">
    <source>
        <dbReference type="Proteomes" id="UP000807716"/>
    </source>
</evidence>
<protein>
    <recommendedName>
        <fullName evidence="3">F-box domain-containing protein</fullName>
    </recommendedName>
</protein>
<gene>
    <name evidence="1" type="ORF">DFQ27_002465</name>
</gene>
<dbReference type="SUPFAM" id="SSF52047">
    <property type="entry name" value="RNI-like"/>
    <property type="match status" value="1"/>
</dbReference>
<dbReference type="AlphaFoldDB" id="A0A9P6U6X0"/>